<feature type="coiled-coil region" evidence="1">
    <location>
        <begin position="277"/>
        <end position="307"/>
    </location>
</feature>
<evidence type="ECO:0000313" key="4">
    <source>
        <dbReference type="EMBL" id="GAA98910.1"/>
    </source>
</evidence>
<protein>
    <recommendedName>
        <fullName evidence="3">BZIP domain-containing protein</fullName>
    </recommendedName>
</protein>
<accession>G7E7V0</accession>
<dbReference type="InterPro" id="IPR004827">
    <property type="entry name" value="bZIP"/>
</dbReference>
<feature type="region of interest" description="Disordered" evidence="2">
    <location>
        <begin position="15"/>
        <end position="35"/>
    </location>
</feature>
<dbReference type="AlphaFoldDB" id="G7E7V0"/>
<dbReference type="CDD" id="cd14688">
    <property type="entry name" value="bZIP_YAP"/>
    <property type="match status" value="1"/>
</dbReference>
<dbReference type="PROSITE" id="PS00036">
    <property type="entry name" value="BZIP_BASIC"/>
    <property type="match status" value="1"/>
</dbReference>
<dbReference type="InParanoid" id="G7E7V0"/>
<name>G7E7V0_MIXOS</name>
<keyword evidence="5" id="KW-1185">Reference proteome</keyword>
<reference evidence="4 5" key="2">
    <citation type="journal article" date="2012" name="Open Biol.">
        <title>Characteristics of nucleosomes and linker DNA regions on the genome of the basidiomycete Mixia osmundae revealed by mono- and dinucleosome mapping.</title>
        <authorList>
            <person name="Nishida H."/>
            <person name="Kondo S."/>
            <person name="Matsumoto T."/>
            <person name="Suzuki Y."/>
            <person name="Yoshikawa H."/>
            <person name="Taylor T.D."/>
            <person name="Sugiyama J."/>
        </authorList>
    </citation>
    <scope>NUCLEOTIDE SEQUENCE [LARGE SCALE GENOMIC DNA]</scope>
    <source>
        <strain evidence="5">CBS 9802 / IAM 14324 / JCM 22182 / KY 12970</strain>
    </source>
</reference>
<comment type="caution">
    <text evidence="4">The sequence shown here is derived from an EMBL/GenBank/DDBJ whole genome shotgun (WGS) entry which is preliminary data.</text>
</comment>
<reference evidence="4 5" key="1">
    <citation type="journal article" date="2011" name="J. Gen. Appl. Microbiol.">
        <title>Draft genome sequencing of the enigmatic basidiomycete Mixia osmundae.</title>
        <authorList>
            <person name="Nishida H."/>
            <person name="Nagatsuka Y."/>
            <person name="Sugiyama J."/>
        </authorList>
    </citation>
    <scope>NUCLEOTIDE SEQUENCE [LARGE SCALE GENOMIC DNA]</scope>
    <source>
        <strain evidence="5">CBS 9802 / IAM 14324 / JCM 22182 / KY 12970</strain>
    </source>
</reference>
<keyword evidence="1" id="KW-0175">Coiled coil</keyword>
<dbReference type="EMBL" id="BABT02000165">
    <property type="protein sequence ID" value="GAA98910.1"/>
    <property type="molecule type" value="Genomic_DNA"/>
</dbReference>
<dbReference type="InterPro" id="IPR046347">
    <property type="entry name" value="bZIP_sf"/>
</dbReference>
<dbReference type="Proteomes" id="UP000009131">
    <property type="component" value="Unassembled WGS sequence"/>
</dbReference>
<dbReference type="HOGENOM" id="CLU_855521_0_0_1"/>
<evidence type="ECO:0000313" key="5">
    <source>
        <dbReference type="Proteomes" id="UP000009131"/>
    </source>
</evidence>
<dbReference type="OrthoDB" id="2593073at2759"/>
<dbReference type="SUPFAM" id="SSF57959">
    <property type="entry name" value="Leucine zipper domain"/>
    <property type="match status" value="1"/>
</dbReference>
<feature type="region of interest" description="Disordered" evidence="2">
    <location>
        <begin position="136"/>
        <end position="161"/>
    </location>
</feature>
<sequence>MFDLAGTVVALDAEGTNRPSKRRHIADHAGPSSLAVGSDGLQQVASLARGHHHHQLAQDPMESANMFLTNQHEHGMDVPVQGDPMRSESQDYMHDEVFGGAQSSSTRHRESPLVDPLADIDTSMLTSSLARRVAAFPPHPSVPLAQRGRKRGSTNAKRDSEEYDLALQHAAELDHLDENGKPLSKTIRDQRRAEQNRAAQKAFRDRREDYVRQLIRRSDLLTEVQRSIYELDERERIVDEKERQAQAESETPVANGLASEETVASLVSQVSTARKTNEILLARVMEAENALSAVKKENEALRQLHEADSAALRDEIMLLRTGLTE</sequence>
<proteinExistence type="predicted"/>
<gene>
    <name evidence="4" type="primary">Mo05598</name>
    <name evidence="4" type="ORF">E5Q_05598</name>
</gene>
<organism evidence="4 5">
    <name type="scientific">Mixia osmundae (strain CBS 9802 / IAM 14324 / JCM 22182 / KY 12970)</name>
    <dbReference type="NCBI Taxonomy" id="764103"/>
    <lineage>
        <taxon>Eukaryota</taxon>
        <taxon>Fungi</taxon>
        <taxon>Dikarya</taxon>
        <taxon>Basidiomycota</taxon>
        <taxon>Pucciniomycotina</taxon>
        <taxon>Mixiomycetes</taxon>
        <taxon>Mixiales</taxon>
        <taxon>Mixiaceae</taxon>
        <taxon>Mixia</taxon>
    </lineage>
</organism>
<dbReference type="GO" id="GO:0003700">
    <property type="term" value="F:DNA-binding transcription factor activity"/>
    <property type="evidence" value="ECO:0007669"/>
    <property type="project" value="InterPro"/>
</dbReference>
<evidence type="ECO:0000259" key="3">
    <source>
        <dbReference type="PROSITE" id="PS00036"/>
    </source>
</evidence>
<dbReference type="RefSeq" id="XP_014567074.1">
    <property type="nucleotide sequence ID" value="XM_014711588.1"/>
</dbReference>
<evidence type="ECO:0000256" key="1">
    <source>
        <dbReference type="SAM" id="Coils"/>
    </source>
</evidence>
<evidence type="ECO:0000256" key="2">
    <source>
        <dbReference type="SAM" id="MobiDB-lite"/>
    </source>
</evidence>
<feature type="domain" description="BZIP" evidence="3">
    <location>
        <begin position="191"/>
        <end position="206"/>
    </location>
</feature>